<evidence type="ECO:0000256" key="5">
    <source>
        <dbReference type="ARBA" id="ARBA00034489"/>
    </source>
</evidence>
<dbReference type="SMART" id="SM01144">
    <property type="entry name" value="DTW"/>
    <property type="match status" value="1"/>
</dbReference>
<dbReference type="EMBL" id="HBIJ01009480">
    <property type="protein sequence ID" value="CAE0365924.1"/>
    <property type="molecule type" value="Transcribed_RNA"/>
</dbReference>
<evidence type="ECO:0000259" key="7">
    <source>
        <dbReference type="SMART" id="SM01144"/>
    </source>
</evidence>
<feature type="domain" description="DTW" evidence="7">
    <location>
        <begin position="85"/>
        <end position="286"/>
    </location>
</feature>
<comment type="catalytic activity">
    <reaction evidence="6">
        <text>a uridine in tRNA + S-adenosyl-L-methionine = a 3-[(3S)-3-amino-3-carboxypropyl]uridine in tRNA + S-methyl-5'-thioadenosine + H(+)</text>
        <dbReference type="Rhea" id="RHEA:62432"/>
        <dbReference type="Rhea" id="RHEA-COMP:13339"/>
        <dbReference type="Rhea" id="RHEA-COMP:16092"/>
        <dbReference type="ChEBI" id="CHEBI:15378"/>
        <dbReference type="ChEBI" id="CHEBI:17509"/>
        <dbReference type="ChEBI" id="CHEBI:59789"/>
        <dbReference type="ChEBI" id="CHEBI:65315"/>
        <dbReference type="ChEBI" id="CHEBI:82930"/>
        <dbReference type="EC" id="2.5.1.25"/>
    </reaction>
</comment>
<dbReference type="PANTHER" id="PTHR21392:SF0">
    <property type="entry name" value="TRNA-URIDINE AMINOCARBOXYPROPYLTRANSFERASE 2"/>
    <property type="match status" value="1"/>
</dbReference>
<evidence type="ECO:0000313" key="8">
    <source>
        <dbReference type="EMBL" id="CAE0365924.1"/>
    </source>
</evidence>
<evidence type="ECO:0000256" key="1">
    <source>
        <dbReference type="ARBA" id="ARBA00012386"/>
    </source>
</evidence>
<evidence type="ECO:0000256" key="6">
    <source>
        <dbReference type="ARBA" id="ARBA00048718"/>
    </source>
</evidence>
<evidence type="ECO:0000256" key="3">
    <source>
        <dbReference type="ARBA" id="ARBA00022691"/>
    </source>
</evidence>
<dbReference type="AlphaFoldDB" id="A0A7S3JV36"/>
<dbReference type="EC" id="2.5.1.25" evidence="1"/>
<comment type="similarity">
    <text evidence="5">Belongs to the TDD superfamily. DTWD2 family.</text>
</comment>
<reference evidence="8" key="1">
    <citation type="submission" date="2021-01" db="EMBL/GenBank/DDBJ databases">
        <authorList>
            <person name="Corre E."/>
            <person name="Pelletier E."/>
            <person name="Niang G."/>
            <person name="Scheremetjew M."/>
            <person name="Finn R."/>
            <person name="Kale V."/>
            <person name="Holt S."/>
            <person name="Cochrane G."/>
            <person name="Meng A."/>
            <person name="Brown T."/>
            <person name="Cohen L."/>
        </authorList>
    </citation>
    <scope>NUCLEOTIDE SEQUENCE</scope>
    <source>
        <strain evidence="8">CCMP1510</strain>
    </source>
</reference>
<evidence type="ECO:0000256" key="4">
    <source>
        <dbReference type="ARBA" id="ARBA00022694"/>
    </source>
</evidence>
<keyword evidence="3" id="KW-0949">S-adenosyl-L-methionine</keyword>
<protein>
    <recommendedName>
        <fullName evidence="1">tRNA-uridine aminocarboxypropyltransferase</fullName>
        <ecNumber evidence="1">2.5.1.25</ecNumber>
    </recommendedName>
</protein>
<dbReference type="GO" id="GO:0016432">
    <property type="term" value="F:tRNA-uridine aminocarboxypropyltransferase activity"/>
    <property type="evidence" value="ECO:0007669"/>
    <property type="project" value="UniProtKB-EC"/>
</dbReference>
<dbReference type="InterPro" id="IPR005636">
    <property type="entry name" value="DTW"/>
</dbReference>
<dbReference type="InterPro" id="IPR039262">
    <property type="entry name" value="DTWD2/TAPT"/>
</dbReference>
<keyword evidence="4" id="KW-0819">tRNA processing</keyword>
<keyword evidence="2" id="KW-0808">Transferase</keyword>
<accession>A0A7S3JV36</accession>
<sequence>MRLLSSAARLTIIRNRVISIGMMTKDVDIMNAGDERYALDLVEAAVNASLIESAGARPQDIDDLSLRESAAIANRLRYRLGSFKKSGRCRRCWLEKSLCVCDTVQPLALAPCIRRIFVIMHHKEIALTVDTAKLIFAAFPDRALVIVNGLRHQPAEEEMHKSIAKGEAIVLFPSDDSVLADQSVFQDSVHESKDLIILDGTWSQAQKLHRSLPATATRIRLSDTAINHLAKGFGKQLRPHPTKWKEVSTLEALRLLFVDLDIAGVDPNILAHYQSVANAAALKQLGTKRLSPKHKDVEEGTVHSFPN</sequence>
<evidence type="ECO:0000256" key="2">
    <source>
        <dbReference type="ARBA" id="ARBA00022679"/>
    </source>
</evidence>
<dbReference type="GO" id="GO:0008033">
    <property type="term" value="P:tRNA processing"/>
    <property type="evidence" value="ECO:0007669"/>
    <property type="project" value="UniProtKB-KW"/>
</dbReference>
<organism evidence="8">
    <name type="scientific">Aureoumbra lagunensis</name>
    <dbReference type="NCBI Taxonomy" id="44058"/>
    <lineage>
        <taxon>Eukaryota</taxon>
        <taxon>Sar</taxon>
        <taxon>Stramenopiles</taxon>
        <taxon>Ochrophyta</taxon>
        <taxon>Pelagophyceae</taxon>
        <taxon>Pelagomonadales</taxon>
        <taxon>Aureoumbra</taxon>
    </lineage>
</organism>
<name>A0A7S3JV36_9STRA</name>
<gene>
    <name evidence="8" type="ORF">ALAG00032_LOCUS6668</name>
</gene>
<proteinExistence type="inferred from homology"/>
<dbReference type="Pfam" id="PF03942">
    <property type="entry name" value="DTW"/>
    <property type="match status" value="1"/>
</dbReference>
<dbReference type="PANTHER" id="PTHR21392">
    <property type="entry name" value="TRNA-URIDINE AMINOCARBOXYPROPYLTRANSFERASE 2"/>
    <property type="match status" value="1"/>
</dbReference>